<dbReference type="VEuPathDB" id="MicrosporidiaDB:M153_13030002932"/>
<evidence type="ECO:0000313" key="1">
    <source>
        <dbReference type="EMBL" id="KRH93207.1"/>
    </source>
</evidence>
<evidence type="ECO:0000313" key="2">
    <source>
        <dbReference type="Proteomes" id="UP000051530"/>
    </source>
</evidence>
<accession>A0A0R0M2E6</accession>
<proteinExistence type="predicted"/>
<dbReference type="AlphaFoldDB" id="A0A0R0M2E6"/>
<protein>
    <submittedName>
        <fullName evidence="1">Uncharacterized protein</fullName>
    </submittedName>
</protein>
<name>A0A0R0M2E6_9MICR</name>
<comment type="caution">
    <text evidence="1">The sequence shown here is derived from an EMBL/GenBank/DDBJ whole genome shotgun (WGS) entry which is preliminary data.</text>
</comment>
<dbReference type="Proteomes" id="UP000051530">
    <property type="component" value="Unassembled WGS sequence"/>
</dbReference>
<gene>
    <name evidence="1" type="ORF">M153_13030002932</name>
</gene>
<organism evidence="1 2">
    <name type="scientific">Pseudoloma neurophilia</name>
    <dbReference type="NCBI Taxonomy" id="146866"/>
    <lineage>
        <taxon>Eukaryota</taxon>
        <taxon>Fungi</taxon>
        <taxon>Fungi incertae sedis</taxon>
        <taxon>Microsporidia</taxon>
        <taxon>Pseudoloma</taxon>
    </lineage>
</organism>
<keyword evidence="2" id="KW-1185">Reference proteome</keyword>
<sequence>MIFEKTKKNLLFTLLEFSFFFGIRKKYMFVLNIIVLILQILAAHDQSVAISTESDYFITDRNLKESKNELNKHFYNPARKIQTYERAARKKFLRDKNFKYLNKTVLSSTTHTVPDGDNDQLLLKKVPYLKYSIISTEIQVPLPQVAQIY</sequence>
<reference evidence="1 2" key="1">
    <citation type="submission" date="2015-07" db="EMBL/GenBank/DDBJ databases">
        <title>The genome of Pseudoloma neurophilia, a relevant intracellular parasite of the zebrafish.</title>
        <authorList>
            <person name="Ndikumana S."/>
            <person name="Pelin A."/>
            <person name="Sanders J."/>
            <person name="Corradi N."/>
        </authorList>
    </citation>
    <scope>NUCLEOTIDE SEQUENCE [LARGE SCALE GENOMIC DNA]</scope>
    <source>
        <strain evidence="1 2">MK1</strain>
    </source>
</reference>
<dbReference type="EMBL" id="LGUB01000437">
    <property type="protein sequence ID" value="KRH93207.1"/>
    <property type="molecule type" value="Genomic_DNA"/>
</dbReference>